<accession>A0A1F5NTW3</accession>
<protein>
    <recommendedName>
        <fullName evidence="3">Phosphatase</fullName>
    </recommendedName>
</protein>
<dbReference type="InterPro" id="IPR023214">
    <property type="entry name" value="HAD_sf"/>
</dbReference>
<dbReference type="Gene3D" id="3.40.50.1000">
    <property type="entry name" value="HAD superfamily/HAD-like"/>
    <property type="match status" value="1"/>
</dbReference>
<dbReference type="STRING" id="1817825.A2720_01040"/>
<dbReference type="InterPro" id="IPR023198">
    <property type="entry name" value="PGP-like_dom2"/>
</dbReference>
<dbReference type="InterPro" id="IPR050155">
    <property type="entry name" value="HAD-like_hydrolase_sf"/>
</dbReference>
<organism evidence="1 2">
    <name type="scientific">Candidatus Doudnabacteria bacterium RIFCSPHIGHO2_01_FULL_46_24</name>
    <dbReference type="NCBI Taxonomy" id="1817825"/>
    <lineage>
        <taxon>Bacteria</taxon>
        <taxon>Candidatus Doudnaibacteriota</taxon>
    </lineage>
</organism>
<dbReference type="SFLD" id="SFLDS00003">
    <property type="entry name" value="Haloacid_Dehalogenase"/>
    <property type="match status" value="1"/>
</dbReference>
<dbReference type="Pfam" id="PF13419">
    <property type="entry name" value="HAD_2"/>
    <property type="match status" value="1"/>
</dbReference>
<dbReference type="Gene3D" id="1.10.150.240">
    <property type="entry name" value="Putative phosphatase, domain 2"/>
    <property type="match status" value="1"/>
</dbReference>
<dbReference type="GO" id="GO:0006281">
    <property type="term" value="P:DNA repair"/>
    <property type="evidence" value="ECO:0007669"/>
    <property type="project" value="TreeGrafter"/>
</dbReference>
<proteinExistence type="predicted"/>
<dbReference type="AlphaFoldDB" id="A0A1F5NTW3"/>
<gene>
    <name evidence="1" type="ORF">A2720_01040</name>
</gene>
<dbReference type="GO" id="GO:0008967">
    <property type="term" value="F:phosphoglycolate phosphatase activity"/>
    <property type="evidence" value="ECO:0007669"/>
    <property type="project" value="TreeGrafter"/>
</dbReference>
<sequence length="227" mass="26448">MIKLVAFDWNGTILSDAAAVSRADSATAKHFGFSGGTIEEYRATFTIPIRNYWIARGFDLKFFDRNAEKIHKYFLNQYEPLEDVCRSRAGTRPILAWLRKMRIKSVIYSNHIIPHIEKQLWRLELHGYVDKIMARPTSDDHSHMHNRFKQLKLYDYVKKFKLKPKEVLLVGDTVEEIENAKYYGYYSVALTGGHNSTVRLRAVNPDFLIDNLNELKVIIPGLSRQRL</sequence>
<dbReference type="GO" id="GO:0005829">
    <property type="term" value="C:cytosol"/>
    <property type="evidence" value="ECO:0007669"/>
    <property type="project" value="TreeGrafter"/>
</dbReference>
<dbReference type="EMBL" id="MFEL01000010">
    <property type="protein sequence ID" value="OGE81109.1"/>
    <property type="molecule type" value="Genomic_DNA"/>
</dbReference>
<evidence type="ECO:0000313" key="1">
    <source>
        <dbReference type="EMBL" id="OGE81109.1"/>
    </source>
</evidence>
<dbReference type="PANTHER" id="PTHR43434">
    <property type="entry name" value="PHOSPHOGLYCOLATE PHOSPHATASE"/>
    <property type="match status" value="1"/>
</dbReference>
<dbReference type="InterPro" id="IPR041492">
    <property type="entry name" value="HAD_2"/>
</dbReference>
<dbReference type="SUPFAM" id="SSF56784">
    <property type="entry name" value="HAD-like"/>
    <property type="match status" value="1"/>
</dbReference>
<reference evidence="1 2" key="1">
    <citation type="journal article" date="2016" name="Nat. Commun.">
        <title>Thousands of microbial genomes shed light on interconnected biogeochemical processes in an aquifer system.</title>
        <authorList>
            <person name="Anantharaman K."/>
            <person name="Brown C.T."/>
            <person name="Hug L.A."/>
            <person name="Sharon I."/>
            <person name="Castelle C.J."/>
            <person name="Probst A.J."/>
            <person name="Thomas B.C."/>
            <person name="Singh A."/>
            <person name="Wilkins M.J."/>
            <person name="Karaoz U."/>
            <person name="Brodie E.L."/>
            <person name="Williams K.H."/>
            <person name="Hubbard S.S."/>
            <person name="Banfield J.F."/>
        </authorList>
    </citation>
    <scope>NUCLEOTIDE SEQUENCE [LARGE SCALE GENOMIC DNA]</scope>
</reference>
<dbReference type="Proteomes" id="UP000178892">
    <property type="component" value="Unassembled WGS sequence"/>
</dbReference>
<dbReference type="PANTHER" id="PTHR43434:SF1">
    <property type="entry name" value="PHOSPHOGLYCOLATE PHOSPHATASE"/>
    <property type="match status" value="1"/>
</dbReference>
<dbReference type="InterPro" id="IPR036412">
    <property type="entry name" value="HAD-like_sf"/>
</dbReference>
<name>A0A1F5NTW3_9BACT</name>
<evidence type="ECO:0000313" key="2">
    <source>
        <dbReference type="Proteomes" id="UP000178892"/>
    </source>
</evidence>
<evidence type="ECO:0008006" key="3">
    <source>
        <dbReference type="Google" id="ProtNLM"/>
    </source>
</evidence>
<dbReference type="SFLD" id="SFLDG01129">
    <property type="entry name" value="C1.5:_HAD__Beta-PGM__Phosphata"/>
    <property type="match status" value="1"/>
</dbReference>
<comment type="caution">
    <text evidence="1">The sequence shown here is derived from an EMBL/GenBank/DDBJ whole genome shotgun (WGS) entry which is preliminary data.</text>
</comment>